<evidence type="ECO:0000313" key="2">
    <source>
        <dbReference type="Proteomes" id="UP000470404"/>
    </source>
</evidence>
<keyword evidence="2" id="KW-1185">Reference proteome</keyword>
<comment type="caution">
    <text evidence="1">The sequence shown here is derived from an EMBL/GenBank/DDBJ whole genome shotgun (WGS) entry which is preliminary data.</text>
</comment>
<dbReference type="EMBL" id="JAAGNC010000189">
    <property type="protein sequence ID" value="NEC61224.1"/>
    <property type="molecule type" value="Genomic_DNA"/>
</dbReference>
<sequence>MRAKRAEESRLEPSMVADIARLVGEIPVPRPFSMNGLVGRLNRLRDKPIRLMRGDLSGAMPTGMLIRTESADYIVVIRDIERGHARHIHFHELGHILLEDGDAAGPCLPRADPRCREVDELMAEEFAHQLAERIDAHALRRDRGRENCAAVALGKTFAAATDLRDAHA</sequence>
<accession>A0ABX0C1K8</accession>
<evidence type="ECO:0008006" key="3">
    <source>
        <dbReference type="Google" id="ProtNLM"/>
    </source>
</evidence>
<reference evidence="1 2" key="1">
    <citation type="submission" date="2020-01" db="EMBL/GenBank/DDBJ databases">
        <title>Insect and environment-associated Actinomycetes.</title>
        <authorList>
            <person name="Currrie C."/>
            <person name="Chevrette M."/>
            <person name="Carlson C."/>
            <person name="Stubbendieck R."/>
            <person name="Wendt-Pienkowski E."/>
        </authorList>
    </citation>
    <scope>NUCLEOTIDE SEQUENCE [LARGE SCALE GENOMIC DNA]</scope>
    <source>
        <strain evidence="1 2">SID8386</strain>
    </source>
</reference>
<evidence type="ECO:0000313" key="1">
    <source>
        <dbReference type="EMBL" id="NEC61224.1"/>
    </source>
</evidence>
<organism evidence="1 2">
    <name type="scientific">Amycolatopsis rubida</name>
    <dbReference type="NCBI Taxonomy" id="112413"/>
    <lineage>
        <taxon>Bacteria</taxon>
        <taxon>Bacillati</taxon>
        <taxon>Actinomycetota</taxon>
        <taxon>Actinomycetes</taxon>
        <taxon>Pseudonocardiales</taxon>
        <taxon>Pseudonocardiaceae</taxon>
        <taxon>Amycolatopsis</taxon>
    </lineage>
</organism>
<dbReference type="Proteomes" id="UP000470404">
    <property type="component" value="Unassembled WGS sequence"/>
</dbReference>
<proteinExistence type="predicted"/>
<name>A0ABX0C1K8_9PSEU</name>
<gene>
    <name evidence="1" type="ORF">G3I59_37900</name>
</gene>
<protein>
    <recommendedName>
        <fullName evidence="3">IrrE N-terminal-like domain-containing protein</fullName>
    </recommendedName>
</protein>
<dbReference type="RefSeq" id="WP_067584950.1">
    <property type="nucleotide sequence ID" value="NZ_JAAGNC010000189.1"/>
</dbReference>